<name>A0A285NXC8_NATPI</name>
<keyword evidence="3" id="KW-1185">Reference proteome</keyword>
<reference evidence="3" key="1">
    <citation type="submission" date="2017-09" db="EMBL/GenBank/DDBJ databases">
        <authorList>
            <person name="Varghese N."/>
            <person name="Submissions S."/>
        </authorList>
    </citation>
    <scope>NUCLEOTIDE SEQUENCE [LARGE SCALE GENOMIC DNA]</scope>
    <source>
        <strain evidence="3">DSM 27208</strain>
    </source>
</reference>
<evidence type="ECO:0000256" key="1">
    <source>
        <dbReference type="SAM" id="Coils"/>
    </source>
</evidence>
<dbReference type="AlphaFoldDB" id="A0A285NXC8"/>
<keyword evidence="1" id="KW-0175">Coiled coil</keyword>
<sequence>MAETTQVNVKVPVSMKQDWEKYIEEHEEATSLSHLIRLSVQREVSGERGSNVDIDPEDVELDVDVDFTQLESKIDNIDSKLDELRSAVHSLEAAELTDTEDVQEIADKIYDTMPRRSAETESRERDLSPREIARMKIIDDVEMRMDRGQSLKDFAEQENFYGLVEAYKLYFETDDYTMQRALERVQEYSSRVHVVDDLEYTVVFEQE</sequence>
<gene>
    <name evidence="2" type="ORF">SAMN06269185_1600</name>
</gene>
<dbReference type="OrthoDB" id="351208at2157"/>
<evidence type="ECO:0000313" key="2">
    <source>
        <dbReference type="EMBL" id="SNZ12301.1"/>
    </source>
</evidence>
<dbReference type="EMBL" id="OBEJ01000002">
    <property type="protein sequence ID" value="SNZ12301.1"/>
    <property type="molecule type" value="Genomic_DNA"/>
</dbReference>
<evidence type="ECO:0000313" key="3">
    <source>
        <dbReference type="Proteomes" id="UP000219453"/>
    </source>
</evidence>
<proteinExistence type="predicted"/>
<dbReference type="RefSeq" id="WP_097008558.1">
    <property type="nucleotide sequence ID" value="NZ_OBEJ01000002.1"/>
</dbReference>
<organism evidence="2 3">
    <name type="scientific">Natronoarchaeum philippinense</name>
    <dbReference type="NCBI Taxonomy" id="558529"/>
    <lineage>
        <taxon>Archaea</taxon>
        <taxon>Methanobacteriati</taxon>
        <taxon>Methanobacteriota</taxon>
        <taxon>Stenosarchaea group</taxon>
        <taxon>Halobacteria</taxon>
        <taxon>Halobacteriales</taxon>
        <taxon>Natronoarchaeaceae</taxon>
    </lineage>
</organism>
<dbReference type="Proteomes" id="UP000219453">
    <property type="component" value="Unassembled WGS sequence"/>
</dbReference>
<protein>
    <submittedName>
        <fullName evidence="2">Uncharacterized protein</fullName>
    </submittedName>
</protein>
<accession>A0A285NXC8</accession>
<feature type="coiled-coil region" evidence="1">
    <location>
        <begin position="67"/>
        <end position="94"/>
    </location>
</feature>